<accession>A0A7I8DA14</accession>
<dbReference type="EMBL" id="AP023366">
    <property type="protein sequence ID" value="BCJ85666.1"/>
    <property type="molecule type" value="Genomic_DNA"/>
</dbReference>
<keyword evidence="1" id="KW-0472">Membrane</keyword>
<feature type="transmembrane region" description="Helical" evidence="1">
    <location>
        <begin position="92"/>
        <end position="114"/>
    </location>
</feature>
<feature type="transmembrane region" description="Helical" evidence="1">
    <location>
        <begin position="54"/>
        <end position="72"/>
    </location>
</feature>
<organism evidence="2 3">
    <name type="scientific">Effusibacillus dendaii</name>
    <dbReference type="NCBI Taxonomy" id="2743772"/>
    <lineage>
        <taxon>Bacteria</taxon>
        <taxon>Bacillati</taxon>
        <taxon>Bacillota</taxon>
        <taxon>Bacilli</taxon>
        <taxon>Bacillales</taxon>
        <taxon>Alicyclobacillaceae</taxon>
        <taxon>Effusibacillus</taxon>
    </lineage>
</organism>
<dbReference type="KEGG" id="eff:skT53_06510"/>
<feature type="transmembrane region" description="Helical" evidence="1">
    <location>
        <begin position="12"/>
        <end position="34"/>
    </location>
</feature>
<protein>
    <submittedName>
        <fullName evidence="2">Uncharacterized protein</fullName>
    </submittedName>
</protein>
<dbReference type="Proteomes" id="UP000593802">
    <property type="component" value="Chromosome"/>
</dbReference>
<dbReference type="RefSeq" id="WP_200759759.1">
    <property type="nucleotide sequence ID" value="NZ_AP023366.1"/>
</dbReference>
<evidence type="ECO:0000313" key="3">
    <source>
        <dbReference type="Proteomes" id="UP000593802"/>
    </source>
</evidence>
<dbReference type="AlphaFoldDB" id="A0A7I8DA14"/>
<reference evidence="2" key="1">
    <citation type="submission" date="2020-08" db="EMBL/GenBank/DDBJ databases">
        <title>Complete Genome Sequence of Effusibacillus dendaii Strain skT53, Isolated from Farmland soil.</title>
        <authorList>
            <person name="Konishi T."/>
            <person name="Kawasaki H."/>
        </authorList>
    </citation>
    <scope>NUCLEOTIDE SEQUENCE [LARGE SCALE GENOMIC DNA]</scope>
    <source>
        <strain evidence="2">SkT53</strain>
    </source>
</reference>
<proteinExistence type="predicted"/>
<name>A0A7I8DA14_9BACL</name>
<evidence type="ECO:0000313" key="2">
    <source>
        <dbReference type="EMBL" id="BCJ85666.1"/>
    </source>
</evidence>
<keyword evidence="1" id="KW-0812">Transmembrane</keyword>
<evidence type="ECO:0000256" key="1">
    <source>
        <dbReference type="SAM" id="Phobius"/>
    </source>
</evidence>
<sequence>MTDWIHQHRRNMQWGILIGGFAFVVGAIYYGYWVGQWNISSIVWKGALQYLSKPAEFGIYLLLGTLFLRWGFKRSDHFKALTKPLMPFLRAIHIPLALVVFASSTLHGLLFLRYQWKNDFHSWTGIIALGLMAGVGAMGSITFKMKKPLLRKIHLRLAVATFILILVHIATA</sequence>
<feature type="transmembrane region" description="Helical" evidence="1">
    <location>
        <begin position="120"/>
        <end position="141"/>
    </location>
</feature>
<gene>
    <name evidence="2" type="ORF">skT53_06510</name>
</gene>
<keyword evidence="1" id="KW-1133">Transmembrane helix</keyword>
<feature type="transmembrane region" description="Helical" evidence="1">
    <location>
        <begin position="153"/>
        <end position="171"/>
    </location>
</feature>
<keyword evidence="3" id="KW-1185">Reference proteome</keyword>